<dbReference type="Pfam" id="PF25019">
    <property type="entry name" value="LRR_R13L1-DRL21"/>
    <property type="match status" value="1"/>
</dbReference>
<reference evidence="2" key="1">
    <citation type="journal article" date="2022" name="Front. Genet.">
        <title>Chromosome-Scale Assembly of the Dendrobium nobile Genome Provides Insights Into the Molecular Mechanism of the Biosynthesis of the Medicinal Active Ingredient of Dendrobium.</title>
        <authorList>
            <person name="Xu Q."/>
            <person name="Niu S.-C."/>
            <person name="Li K.-L."/>
            <person name="Zheng P.-J."/>
            <person name="Zhang X.-J."/>
            <person name="Jia Y."/>
            <person name="Liu Y."/>
            <person name="Niu Y.-X."/>
            <person name="Yu L.-H."/>
            <person name="Chen D.-F."/>
            <person name="Zhang G.-Q."/>
        </authorList>
    </citation>
    <scope>NUCLEOTIDE SEQUENCE</scope>
    <source>
        <tissue evidence="2">Leaf</tissue>
    </source>
</reference>
<evidence type="ECO:0000259" key="1">
    <source>
        <dbReference type="Pfam" id="PF25019"/>
    </source>
</evidence>
<feature type="domain" description="R13L1/DRL21-like LRR repeat region" evidence="1">
    <location>
        <begin position="57"/>
        <end position="103"/>
    </location>
</feature>
<dbReference type="OrthoDB" id="754054at2759"/>
<dbReference type="PANTHER" id="PTHR47186">
    <property type="entry name" value="LEUCINE-RICH REPEAT-CONTAINING PROTEIN 57"/>
    <property type="match status" value="1"/>
</dbReference>
<accession>A0A8T3C455</accession>
<sequence length="127" mass="14394">MGSLSDDFLPSDINNLSNLRYMKLPRDIISSICGIGKLKSLQELDRFDLRNEMGYRIDEFKNLNDICKLGINCLENVKDVEEARNAQLCKKMRLTCLDLVWRVGTTVGGFLSSRTALFADEDLIGEN</sequence>
<dbReference type="SMR" id="A0A8T3C455"/>
<dbReference type="AlphaFoldDB" id="A0A8T3C455"/>
<dbReference type="InterPro" id="IPR032675">
    <property type="entry name" value="LRR_dom_sf"/>
</dbReference>
<evidence type="ECO:0000313" key="2">
    <source>
        <dbReference type="EMBL" id="KAI0524477.1"/>
    </source>
</evidence>
<dbReference type="PANTHER" id="PTHR47186:SF3">
    <property type="entry name" value="OS09G0267800 PROTEIN"/>
    <property type="match status" value="1"/>
</dbReference>
<dbReference type="Gene3D" id="3.80.10.10">
    <property type="entry name" value="Ribonuclease Inhibitor"/>
    <property type="match status" value="1"/>
</dbReference>
<dbReference type="EMBL" id="JAGYWB010000004">
    <property type="protein sequence ID" value="KAI0524477.1"/>
    <property type="molecule type" value="Genomic_DNA"/>
</dbReference>
<gene>
    <name evidence="2" type="ORF">KFK09_003847</name>
</gene>
<dbReference type="InterPro" id="IPR056789">
    <property type="entry name" value="LRR_R13L1-DRL21"/>
</dbReference>
<dbReference type="SUPFAM" id="SSF52058">
    <property type="entry name" value="L domain-like"/>
    <property type="match status" value="1"/>
</dbReference>
<name>A0A8T3C455_DENNO</name>
<comment type="caution">
    <text evidence="2">The sequence shown here is derived from an EMBL/GenBank/DDBJ whole genome shotgun (WGS) entry which is preliminary data.</text>
</comment>
<organism evidence="2 3">
    <name type="scientific">Dendrobium nobile</name>
    <name type="common">Orchid</name>
    <dbReference type="NCBI Taxonomy" id="94219"/>
    <lineage>
        <taxon>Eukaryota</taxon>
        <taxon>Viridiplantae</taxon>
        <taxon>Streptophyta</taxon>
        <taxon>Embryophyta</taxon>
        <taxon>Tracheophyta</taxon>
        <taxon>Spermatophyta</taxon>
        <taxon>Magnoliopsida</taxon>
        <taxon>Liliopsida</taxon>
        <taxon>Asparagales</taxon>
        <taxon>Orchidaceae</taxon>
        <taxon>Epidendroideae</taxon>
        <taxon>Malaxideae</taxon>
        <taxon>Dendrobiinae</taxon>
        <taxon>Dendrobium</taxon>
    </lineage>
</organism>
<evidence type="ECO:0000313" key="3">
    <source>
        <dbReference type="Proteomes" id="UP000829196"/>
    </source>
</evidence>
<proteinExistence type="predicted"/>
<keyword evidence="3" id="KW-1185">Reference proteome</keyword>
<protein>
    <recommendedName>
        <fullName evidence="1">R13L1/DRL21-like LRR repeat region domain-containing protein</fullName>
    </recommendedName>
</protein>
<dbReference type="Proteomes" id="UP000829196">
    <property type="component" value="Unassembled WGS sequence"/>
</dbReference>